<dbReference type="SUPFAM" id="SSF46689">
    <property type="entry name" value="Homeodomain-like"/>
    <property type="match status" value="1"/>
</dbReference>
<gene>
    <name evidence="2" type="ORF">DKK79_09935</name>
</gene>
<dbReference type="AlphaFoldDB" id="A0A2V4EJA1"/>
<accession>A0A2V4EJA1</accession>
<organism evidence="2 3">
    <name type="scientific">Gilliamella apicola</name>
    <dbReference type="NCBI Taxonomy" id="1196095"/>
    <lineage>
        <taxon>Bacteria</taxon>
        <taxon>Pseudomonadati</taxon>
        <taxon>Pseudomonadota</taxon>
        <taxon>Gammaproteobacteria</taxon>
        <taxon>Orbales</taxon>
        <taxon>Orbaceae</taxon>
        <taxon>Gilliamella</taxon>
    </lineage>
</organism>
<dbReference type="PANTHER" id="PTHR33609:SF1">
    <property type="entry name" value="TRANSPOSASE"/>
    <property type="match status" value="1"/>
</dbReference>
<dbReference type="GO" id="GO:0004803">
    <property type="term" value="F:transposase activity"/>
    <property type="evidence" value="ECO:0007669"/>
    <property type="project" value="InterPro"/>
</dbReference>
<evidence type="ECO:0000313" key="3">
    <source>
        <dbReference type="Proteomes" id="UP000247483"/>
    </source>
</evidence>
<dbReference type="EMBL" id="QGLP01000005">
    <property type="protein sequence ID" value="PXZ04658.1"/>
    <property type="molecule type" value="Genomic_DNA"/>
</dbReference>
<dbReference type="InterPro" id="IPR002514">
    <property type="entry name" value="Transposase_8"/>
</dbReference>
<proteinExistence type="inferred from homology"/>
<reference evidence="2 3" key="1">
    <citation type="submission" date="2018-05" db="EMBL/GenBank/DDBJ databases">
        <title>Reference genomes for bee gut microbiota database.</title>
        <authorList>
            <person name="Ellegaard K.M."/>
        </authorList>
    </citation>
    <scope>NUCLEOTIDE SEQUENCE [LARGE SCALE GENOMIC DNA]</scope>
    <source>
        <strain evidence="2 3">ESL0177</strain>
    </source>
</reference>
<dbReference type="GO" id="GO:0006313">
    <property type="term" value="P:DNA transposition"/>
    <property type="evidence" value="ECO:0007669"/>
    <property type="project" value="InterPro"/>
</dbReference>
<name>A0A2V4EJA1_9GAMM</name>
<sequence>MKKLSEHQILSILKEAEVGIPIKELCRKYGMDVSNFYKWRDKYGGMQSSDIKRLKLLEAENRKLKQMYAELSLTSQLNRIIIIFNLKIFLS</sequence>
<protein>
    <recommendedName>
        <fullName evidence="4">Transposase</fullName>
    </recommendedName>
</protein>
<evidence type="ECO:0008006" key="4">
    <source>
        <dbReference type="Google" id="ProtNLM"/>
    </source>
</evidence>
<comment type="similarity">
    <text evidence="1">Belongs to the transposase 8 family.</text>
</comment>
<dbReference type="GO" id="GO:0003677">
    <property type="term" value="F:DNA binding"/>
    <property type="evidence" value="ECO:0007669"/>
    <property type="project" value="InterPro"/>
</dbReference>
<dbReference type="InterPro" id="IPR009057">
    <property type="entry name" value="Homeodomain-like_sf"/>
</dbReference>
<evidence type="ECO:0000313" key="2">
    <source>
        <dbReference type="EMBL" id="PXZ04658.1"/>
    </source>
</evidence>
<dbReference type="Pfam" id="PF01527">
    <property type="entry name" value="HTH_Tnp_1"/>
    <property type="match status" value="1"/>
</dbReference>
<dbReference type="Proteomes" id="UP000247483">
    <property type="component" value="Unassembled WGS sequence"/>
</dbReference>
<dbReference type="InterPro" id="IPR052546">
    <property type="entry name" value="Transposase_8_domain"/>
</dbReference>
<dbReference type="PANTHER" id="PTHR33609">
    <property type="entry name" value="LOW CALCIUM RESPONSE LOCUS PROTEIN S"/>
    <property type="match status" value="1"/>
</dbReference>
<evidence type="ECO:0000256" key="1">
    <source>
        <dbReference type="ARBA" id="ARBA00009964"/>
    </source>
</evidence>
<comment type="caution">
    <text evidence="2">The sequence shown here is derived from an EMBL/GenBank/DDBJ whole genome shotgun (WGS) entry which is preliminary data.</text>
</comment>